<name>A0A9D9N768_9FIRM</name>
<sequence length="117" mass="12899">MADSFAVILKIGGYIMLFSIFVRFLLILPIPDYPLKAFLLGMSEITTGIQYINILHIDEIKKTALIGAAAAFGGLSSVAQTKSVLSQSKLSILPYVIVKLLLSTCTYFLFLGHDFFF</sequence>
<feature type="transmembrane region" description="Helical" evidence="1">
    <location>
        <begin position="92"/>
        <end position="111"/>
    </location>
</feature>
<feature type="transmembrane region" description="Helical" evidence="1">
    <location>
        <begin position="7"/>
        <end position="27"/>
    </location>
</feature>
<keyword evidence="1" id="KW-0812">Transmembrane</keyword>
<evidence type="ECO:0000313" key="3">
    <source>
        <dbReference type="Proteomes" id="UP000823618"/>
    </source>
</evidence>
<reference evidence="2" key="2">
    <citation type="journal article" date="2021" name="PeerJ">
        <title>Extensive microbial diversity within the chicken gut microbiome revealed by metagenomics and culture.</title>
        <authorList>
            <person name="Gilroy R."/>
            <person name="Ravi A."/>
            <person name="Getino M."/>
            <person name="Pursley I."/>
            <person name="Horton D.L."/>
            <person name="Alikhan N.F."/>
            <person name="Baker D."/>
            <person name="Gharbi K."/>
            <person name="Hall N."/>
            <person name="Watson M."/>
            <person name="Adriaenssens E.M."/>
            <person name="Foster-Nyarko E."/>
            <person name="Jarju S."/>
            <person name="Secka A."/>
            <person name="Antonio M."/>
            <person name="Oren A."/>
            <person name="Chaudhuri R.R."/>
            <person name="La Ragione R."/>
            <person name="Hildebrand F."/>
            <person name="Pallen M.J."/>
        </authorList>
    </citation>
    <scope>NUCLEOTIDE SEQUENCE</scope>
    <source>
        <strain evidence="2">E3-2379</strain>
    </source>
</reference>
<keyword evidence="1" id="KW-0472">Membrane</keyword>
<dbReference type="Proteomes" id="UP000823618">
    <property type="component" value="Unassembled WGS sequence"/>
</dbReference>
<comment type="caution">
    <text evidence="2">The sequence shown here is derived from an EMBL/GenBank/DDBJ whole genome shotgun (WGS) entry which is preliminary data.</text>
</comment>
<proteinExistence type="predicted"/>
<organism evidence="2 3">
    <name type="scientific">Candidatus Scybalomonas excrementavium</name>
    <dbReference type="NCBI Taxonomy" id="2840943"/>
    <lineage>
        <taxon>Bacteria</taxon>
        <taxon>Bacillati</taxon>
        <taxon>Bacillota</taxon>
        <taxon>Clostridia</taxon>
        <taxon>Lachnospirales</taxon>
        <taxon>Lachnospiraceae</taxon>
        <taxon>Lachnospiraceae incertae sedis</taxon>
        <taxon>Candidatus Scybalomonas</taxon>
    </lineage>
</organism>
<gene>
    <name evidence="2" type="ORF">IAC13_02120</name>
</gene>
<keyword evidence="1" id="KW-1133">Transmembrane helix</keyword>
<dbReference type="AlphaFoldDB" id="A0A9D9N768"/>
<evidence type="ECO:0000313" key="2">
    <source>
        <dbReference type="EMBL" id="MBO8462710.1"/>
    </source>
</evidence>
<protein>
    <submittedName>
        <fullName evidence="2">Uncharacterized protein</fullName>
    </submittedName>
</protein>
<dbReference type="EMBL" id="JADIML010000064">
    <property type="protein sequence ID" value="MBO8462710.1"/>
    <property type="molecule type" value="Genomic_DNA"/>
</dbReference>
<reference evidence="2" key="1">
    <citation type="submission" date="2020-10" db="EMBL/GenBank/DDBJ databases">
        <authorList>
            <person name="Gilroy R."/>
        </authorList>
    </citation>
    <scope>NUCLEOTIDE SEQUENCE</scope>
    <source>
        <strain evidence="2">E3-2379</strain>
    </source>
</reference>
<accession>A0A9D9N768</accession>
<evidence type="ECO:0000256" key="1">
    <source>
        <dbReference type="SAM" id="Phobius"/>
    </source>
</evidence>